<reference evidence="6" key="1">
    <citation type="journal article" date="2019" name="Int. J. Syst. Evol. Microbiol.">
        <title>The Global Catalogue of Microorganisms (GCM) 10K type strain sequencing project: providing services to taxonomists for standard genome sequencing and annotation.</title>
        <authorList>
            <consortium name="The Broad Institute Genomics Platform"/>
            <consortium name="The Broad Institute Genome Sequencing Center for Infectious Disease"/>
            <person name="Wu L."/>
            <person name="Ma J."/>
        </authorList>
    </citation>
    <scope>NUCLEOTIDE SEQUENCE [LARGE SCALE GENOMIC DNA]</scope>
    <source>
        <strain evidence="6">JCM 18055</strain>
    </source>
</reference>
<keyword evidence="6" id="KW-1185">Reference proteome</keyword>
<evidence type="ECO:0000313" key="6">
    <source>
        <dbReference type="Proteomes" id="UP001500325"/>
    </source>
</evidence>
<evidence type="ECO:0000259" key="4">
    <source>
        <dbReference type="Pfam" id="PF01593"/>
    </source>
</evidence>
<evidence type="ECO:0000256" key="1">
    <source>
        <dbReference type="ARBA" id="ARBA00001974"/>
    </source>
</evidence>
<dbReference type="Pfam" id="PF01593">
    <property type="entry name" value="Amino_oxidase"/>
    <property type="match status" value="1"/>
</dbReference>
<sequence length="468" mass="50257">MTDVDEVDVVVVGAGLSGLTAAHRLRQRGLSVRVLEASGRVGGRTRDLHVADGVAAEGGGQWIGALHTRMFALLDELGLDTFATHTAGKTIYRRRGRSRTFTGTIPPMRPWAIADFAQAQLRLERMARQVPVEAPWTAVKAVAWDGTTFGHWLDTHCHAAESRHMFTFGFSLIFCEDPHRTSLLKVLHAIATCGGVDFMLNTENGAQETRIVGGSQRPATVLAERLDDQVLLDTPVTGIRQDAEGAVVDTARGSLRCDRVVVAMSPADAGHLGFTPGLPVRRAALQRVWHNGTESKVFAVYDRPFWRDEGLNGSAVTDLPTAHYVIDNSPPDGSVGILLTFLGTAGSGGGHAWPDPVLDDPAGRRAAVLADLVTLFGPQAAQPTQVLDQSWVGEPWITGCVSTRSPGVMTAYTDAVTTPVGRIHWAGTEAAPRFEGYLEGAVRSAERAVDEVATAIQGDRPRETLRST</sequence>
<feature type="domain" description="Amine oxidase" evidence="4">
    <location>
        <begin position="16"/>
        <end position="452"/>
    </location>
</feature>
<dbReference type="InterPro" id="IPR001613">
    <property type="entry name" value="Flavin_amine_oxidase"/>
</dbReference>
<dbReference type="EMBL" id="BAABIC010000013">
    <property type="protein sequence ID" value="GAA4697700.1"/>
    <property type="molecule type" value="Genomic_DNA"/>
</dbReference>
<dbReference type="Proteomes" id="UP001500325">
    <property type="component" value="Unassembled WGS sequence"/>
</dbReference>
<dbReference type="PANTHER" id="PTHR43563">
    <property type="entry name" value="AMINE OXIDASE"/>
    <property type="match status" value="1"/>
</dbReference>
<dbReference type="SUPFAM" id="SSF54373">
    <property type="entry name" value="FAD-linked reductases, C-terminal domain"/>
    <property type="match status" value="1"/>
</dbReference>
<dbReference type="Gene3D" id="1.10.405.10">
    <property type="entry name" value="Guanine Nucleotide Dissociation Inhibitor, domain 1"/>
    <property type="match status" value="1"/>
</dbReference>
<dbReference type="InterPro" id="IPR050703">
    <property type="entry name" value="Flavin_MAO"/>
</dbReference>
<protein>
    <submittedName>
        <fullName evidence="5">FAD-dependent oxidoreductase</fullName>
    </submittedName>
</protein>
<comment type="similarity">
    <text evidence="2">Belongs to the flavin monoamine oxidase family.</text>
</comment>
<dbReference type="RefSeq" id="WP_345382141.1">
    <property type="nucleotide sequence ID" value="NZ_BAABIC010000013.1"/>
</dbReference>
<dbReference type="InterPro" id="IPR036188">
    <property type="entry name" value="FAD/NAD-bd_sf"/>
</dbReference>
<dbReference type="Gene3D" id="3.90.660.10">
    <property type="match status" value="1"/>
</dbReference>
<accession>A0ABP8X2B0</accession>
<comment type="caution">
    <text evidence="5">The sequence shown here is derived from an EMBL/GenBank/DDBJ whole genome shotgun (WGS) entry which is preliminary data.</text>
</comment>
<comment type="cofactor">
    <cofactor evidence="1">
        <name>FAD</name>
        <dbReference type="ChEBI" id="CHEBI:57692"/>
    </cofactor>
</comment>
<organism evidence="5 6">
    <name type="scientific">Pseudonocardia yuanmonensis</name>
    <dbReference type="NCBI Taxonomy" id="1095914"/>
    <lineage>
        <taxon>Bacteria</taxon>
        <taxon>Bacillati</taxon>
        <taxon>Actinomycetota</taxon>
        <taxon>Actinomycetes</taxon>
        <taxon>Pseudonocardiales</taxon>
        <taxon>Pseudonocardiaceae</taxon>
        <taxon>Pseudonocardia</taxon>
    </lineage>
</organism>
<dbReference type="Gene3D" id="3.50.50.60">
    <property type="entry name" value="FAD/NAD(P)-binding domain"/>
    <property type="match status" value="1"/>
</dbReference>
<dbReference type="InterPro" id="IPR002937">
    <property type="entry name" value="Amino_oxidase"/>
</dbReference>
<evidence type="ECO:0000256" key="2">
    <source>
        <dbReference type="ARBA" id="ARBA00005995"/>
    </source>
</evidence>
<dbReference type="PANTHER" id="PTHR43563:SF1">
    <property type="entry name" value="AMINE OXIDASE [FLAVIN-CONTAINING] B"/>
    <property type="match status" value="1"/>
</dbReference>
<proteinExistence type="inferred from homology"/>
<dbReference type="SUPFAM" id="SSF51905">
    <property type="entry name" value="FAD/NAD(P)-binding domain"/>
    <property type="match status" value="1"/>
</dbReference>
<evidence type="ECO:0000256" key="3">
    <source>
        <dbReference type="ARBA" id="ARBA00023002"/>
    </source>
</evidence>
<evidence type="ECO:0000313" key="5">
    <source>
        <dbReference type="EMBL" id="GAA4697700.1"/>
    </source>
</evidence>
<keyword evidence="3" id="KW-0560">Oxidoreductase</keyword>
<gene>
    <name evidence="5" type="ORF">GCM10023215_40010</name>
</gene>
<dbReference type="PRINTS" id="PR00757">
    <property type="entry name" value="AMINEOXDASEF"/>
</dbReference>
<name>A0ABP8X2B0_9PSEU</name>